<comment type="caution">
    <text evidence="2">The sequence shown here is derived from an EMBL/GenBank/DDBJ whole genome shotgun (WGS) entry which is preliminary data.</text>
</comment>
<keyword evidence="3" id="KW-1185">Reference proteome</keyword>
<name>A0ABQ4BJ57_9ACTN</name>
<feature type="transmembrane region" description="Helical" evidence="1">
    <location>
        <begin position="50"/>
        <end position="69"/>
    </location>
</feature>
<keyword evidence="1" id="KW-0812">Transmembrane</keyword>
<keyword evidence="1" id="KW-1133">Transmembrane helix</keyword>
<evidence type="ECO:0000313" key="2">
    <source>
        <dbReference type="EMBL" id="GIE70716.1"/>
    </source>
</evidence>
<organism evidence="2 3">
    <name type="scientific">Actinoplanes palleronii</name>
    <dbReference type="NCBI Taxonomy" id="113570"/>
    <lineage>
        <taxon>Bacteria</taxon>
        <taxon>Bacillati</taxon>
        <taxon>Actinomycetota</taxon>
        <taxon>Actinomycetes</taxon>
        <taxon>Micromonosporales</taxon>
        <taxon>Micromonosporaceae</taxon>
        <taxon>Actinoplanes</taxon>
    </lineage>
</organism>
<feature type="transmembrane region" description="Helical" evidence="1">
    <location>
        <begin position="75"/>
        <end position="99"/>
    </location>
</feature>
<evidence type="ECO:0000256" key="1">
    <source>
        <dbReference type="SAM" id="Phobius"/>
    </source>
</evidence>
<dbReference type="Proteomes" id="UP000624709">
    <property type="component" value="Unassembled WGS sequence"/>
</dbReference>
<reference evidence="2 3" key="1">
    <citation type="submission" date="2021-01" db="EMBL/GenBank/DDBJ databases">
        <title>Whole genome shotgun sequence of Actinoplanes palleronii NBRC 14916.</title>
        <authorList>
            <person name="Komaki H."/>
            <person name="Tamura T."/>
        </authorList>
    </citation>
    <scope>NUCLEOTIDE SEQUENCE [LARGE SCALE GENOMIC DNA]</scope>
    <source>
        <strain evidence="2 3">NBRC 14916</strain>
    </source>
</reference>
<feature type="transmembrane region" description="Helical" evidence="1">
    <location>
        <begin position="19"/>
        <end position="38"/>
    </location>
</feature>
<keyword evidence="1" id="KW-0472">Membrane</keyword>
<dbReference type="RefSeq" id="WP_203828716.1">
    <property type="nucleotide sequence ID" value="NZ_BAAATY010000018.1"/>
</dbReference>
<evidence type="ECO:0000313" key="3">
    <source>
        <dbReference type="Proteomes" id="UP000624709"/>
    </source>
</evidence>
<sequence length="118" mass="12066">MTDADIPALPVYGFDPSSISGLLSLAVTVLLPLLVGLVTTRTTSPGVKAVLLLTAAAVKSFLEAWLQAANTAVDFAFVPVAISIAVNFAIAVVVHFGLWKPTGAAGAAQRTFTAKASL</sequence>
<dbReference type="EMBL" id="BOMS01000110">
    <property type="protein sequence ID" value="GIE70716.1"/>
    <property type="molecule type" value="Genomic_DNA"/>
</dbReference>
<protein>
    <recommendedName>
        <fullName evidence="4">Holin</fullName>
    </recommendedName>
</protein>
<gene>
    <name evidence="2" type="ORF">Apa02nite_068240</name>
</gene>
<proteinExistence type="predicted"/>
<evidence type="ECO:0008006" key="4">
    <source>
        <dbReference type="Google" id="ProtNLM"/>
    </source>
</evidence>
<accession>A0ABQ4BJ57</accession>